<dbReference type="AlphaFoldDB" id="A0A7R9G1R0"/>
<dbReference type="InterPro" id="IPR002110">
    <property type="entry name" value="Ankyrin_rpt"/>
</dbReference>
<accession>A0A7R9G1R0</accession>
<keyword evidence="1" id="KW-0040">ANK repeat</keyword>
<dbReference type="Pfam" id="PF00023">
    <property type="entry name" value="Ank"/>
    <property type="match status" value="1"/>
</dbReference>
<dbReference type="InterPro" id="IPR036770">
    <property type="entry name" value="Ankyrin_rpt-contain_sf"/>
</dbReference>
<dbReference type="EMBL" id="OC003842">
    <property type="protein sequence ID" value="CAD7263772.1"/>
    <property type="molecule type" value="Genomic_DNA"/>
</dbReference>
<name>A0A7R9G1R0_TIMSH</name>
<evidence type="ECO:0000313" key="2">
    <source>
        <dbReference type="EMBL" id="CAD7263772.1"/>
    </source>
</evidence>
<dbReference type="Gene3D" id="1.25.40.20">
    <property type="entry name" value="Ankyrin repeat-containing domain"/>
    <property type="match status" value="1"/>
</dbReference>
<proteinExistence type="predicted"/>
<evidence type="ECO:0000256" key="1">
    <source>
        <dbReference type="PROSITE-ProRule" id="PRU00023"/>
    </source>
</evidence>
<feature type="repeat" description="ANK" evidence="1">
    <location>
        <begin position="37"/>
        <end position="69"/>
    </location>
</feature>
<sequence>MMSFSSRHQEEVRCILGLAWQVAAHRPMLTRTRDCPDGQMCVHLAALGGHVEVLRHLVWFGANINARVS</sequence>
<reference evidence="2" key="1">
    <citation type="submission" date="2020-11" db="EMBL/GenBank/DDBJ databases">
        <authorList>
            <person name="Tran Van P."/>
        </authorList>
    </citation>
    <scope>NUCLEOTIDE SEQUENCE</scope>
</reference>
<protein>
    <submittedName>
        <fullName evidence="2">Uncharacterized protein</fullName>
    </submittedName>
</protein>
<gene>
    <name evidence="2" type="ORF">TSIB3V08_LOCUS7842</name>
</gene>
<dbReference type="PROSITE" id="PS50297">
    <property type="entry name" value="ANK_REP_REGION"/>
    <property type="match status" value="1"/>
</dbReference>
<organism evidence="2">
    <name type="scientific">Timema shepardi</name>
    <name type="common">Walking stick</name>
    <dbReference type="NCBI Taxonomy" id="629360"/>
    <lineage>
        <taxon>Eukaryota</taxon>
        <taxon>Metazoa</taxon>
        <taxon>Ecdysozoa</taxon>
        <taxon>Arthropoda</taxon>
        <taxon>Hexapoda</taxon>
        <taxon>Insecta</taxon>
        <taxon>Pterygota</taxon>
        <taxon>Neoptera</taxon>
        <taxon>Polyneoptera</taxon>
        <taxon>Phasmatodea</taxon>
        <taxon>Timematodea</taxon>
        <taxon>Timematoidea</taxon>
        <taxon>Timematidae</taxon>
        <taxon>Timema</taxon>
    </lineage>
</organism>
<dbReference type="SUPFAM" id="SSF48403">
    <property type="entry name" value="Ankyrin repeat"/>
    <property type="match status" value="1"/>
</dbReference>
<dbReference type="PROSITE" id="PS50088">
    <property type="entry name" value="ANK_REPEAT"/>
    <property type="match status" value="1"/>
</dbReference>